<reference evidence="2" key="1">
    <citation type="submission" date="2020-02" db="EMBL/GenBank/DDBJ databases">
        <authorList>
            <person name="Meier V. D."/>
        </authorList>
    </citation>
    <scope>NUCLEOTIDE SEQUENCE</scope>
    <source>
        <strain evidence="2">AVDCRST_MAG54</strain>
    </source>
</reference>
<evidence type="ECO:0000256" key="1">
    <source>
        <dbReference type="SAM" id="MobiDB-lite"/>
    </source>
</evidence>
<feature type="compositionally biased region" description="Basic residues" evidence="1">
    <location>
        <begin position="286"/>
        <end position="322"/>
    </location>
</feature>
<feature type="region of interest" description="Disordered" evidence="1">
    <location>
        <begin position="229"/>
        <end position="322"/>
    </location>
</feature>
<organism evidence="2">
    <name type="scientific">uncultured Actinomycetospora sp</name>
    <dbReference type="NCBI Taxonomy" id="1135996"/>
    <lineage>
        <taxon>Bacteria</taxon>
        <taxon>Bacillati</taxon>
        <taxon>Actinomycetota</taxon>
        <taxon>Actinomycetes</taxon>
        <taxon>Pseudonocardiales</taxon>
        <taxon>Pseudonocardiaceae</taxon>
        <taxon>Actinomycetospora</taxon>
        <taxon>environmental samples</taxon>
    </lineage>
</organism>
<feature type="region of interest" description="Disordered" evidence="1">
    <location>
        <begin position="57"/>
        <end position="213"/>
    </location>
</feature>
<dbReference type="AlphaFoldDB" id="A0A6J4HAZ2"/>
<feature type="non-terminal residue" evidence="2">
    <location>
        <position position="322"/>
    </location>
</feature>
<feature type="compositionally biased region" description="Basic residues" evidence="1">
    <location>
        <begin position="66"/>
        <end position="92"/>
    </location>
</feature>
<name>A0A6J4HAZ2_9PSEU</name>
<accession>A0A6J4HAZ2</accession>
<proteinExistence type="predicted"/>
<feature type="compositionally biased region" description="Basic and acidic residues" evidence="1">
    <location>
        <begin position="258"/>
        <end position="268"/>
    </location>
</feature>
<evidence type="ECO:0000313" key="2">
    <source>
        <dbReference type="EMBL" id="CAA9218353.1"/>
    </source>
</evidence>
<protein>
    <submittedName>
        <fullName evidence="2">Aldo-keto reductase</fullName>
    </submittedName>
</protein>
<sequence>DEVGQDRAAGVPDRVRHLAGLGRVGLVRHRPGAAGDPARAGPRRELLRHRPVVRLRAVRGGAGQRPARRARPRPGLRGHRHQGRHQPGHRPSPRLVAGVPALGCGVVAQGDEDRPHRPVPGALARRADPVRGHRGLPAGARRRGQDPPRRRVQLRPGPDGRVRPAPPRRDPAAAVPPVPPAHRGRRAALRARARHRHAGLQPAGLGAAHRDDGREHDLRGLRLALAGLGVPGREVPPEPRGGRAAEVVRGGQGLRGLAARDRVGARAGRDRRRDRRRPVGQEHRALAGRRRRRPLGRRPRRDRAHHRRRRAGHRRRPRGRLV</sequence>
<feature type="compositionally biased region" description="Basic residues" evidence="1">
    <location>
        <begin position="182"/>
        <end position="198"/>
    </location>
</feature>
<feature type="compositionally biased region" description="Basic and acidic residues" evidence="1">
    <location>
        <begin position="158"/>
        <end position="171"/>
    </location>
</feature>
<dbReference type="EMBL" id="CADCTH010000062">
    <property type="protein sequence ID" value="CAA9218353.1"/>
    <property type="molecule type" value="Genomic_DNA"/>
</dbReference>
<feature type="non-terminal residue" evidence="2">
    <location>
        <position position="1"/>
    </location>
</feature>
<gene>
    <name evidence="2" type="ORF">AVDCRST_MAG54-447</name>
</gene>